<dbReference type="OrthoDB" id="770167at2"/>
<name>F0S8C0_PSESL</name>
<accession>F0S8C0</accession>
<keyword evidence="2" id="KW-1185">Reference proteome</keyword>
<dbReference type="EMBL" id="CP002545">
    <property type="protein sequence ID" value="ADY53384.1"/>
    <property type="molecule type" value="Genomic_DNA"/>
</dbReference>
<evidence type="ECO:0000313" key="2">
    <source>
        <dbReference type="Proteomes" id="UP000000310"/>
    </source>
</evidence>
<dbReference type="RefSeq" id="WP_013633869.1">
    <property type="nucleotide sequence ID" value="NC_015177.1"/>
</dbReference>
<reference evidence="2" key="2">
    <citation type="submission" date="2011-02" db="EMBL/GenBank/DDBJ databases">
        <title>The complete genome of Pedobacter saltans DSM 12145.</title>
        <authorList>
            <consortium name="US DOE Joint Genome Institute (JGI-PGF)"/>
            <person name="Lucas S."/>
            <person name="Copeland A."/>
            <person name="Lapidus A."/>
            <person name="Bruce D."/>
            <person name="Goodwin L."/>
            <person name="Pitluck S."/>
            <person name="Kyrpides N."/>
            <person name="Mavromatis K."/>
            <person name="Pagani I."/>
            <person name="Ivanova N."/>
            <person name="Ovchinnikova G."/>
            <person name="Lu M."/>
            <person name="Detter J.C."/>
            <person name="Han C."/>
            <person name="Land M."/>
            <person name="Hauser L."/>
            <person name="Markowitz V."/>
            <person name="Cheng J.-F."/>
            <person name="Hugenholtz P."/>
            <person name="Woyke T."/>
            <person name="Wu D."/>
            <person name="Tindall B."/>
            <person name="Pomrenke H.G."/>
            <person name="Brambilla E."/>
            <person name="Klenk H.-P."/>
            <person name="Eisen J.A."/>
        </authorList>
    </citation>
    <scope>NUCLEOTIDE SEQUENCE [LARGE SCALE GENOMIC DNA]</scope>
    <source>
        <strain evidence="2">ATCC 51119 / DSM 12145 / JCM 21818 / LMG 10337 / NBRC 100064 / NCIMB 13643</strain>
    </source>
</reference>
<dbReference type="Proteomes" id="UP000000310">
    <property type="component" value="Chromosome"/>
</dbReference>
<dbReference type="HOGENOM" id="CLU_2131057_0_0_10"/>
<organism evidence="1 2">
    <name type="scientific">Pseudopedobacter saltans (strain ATCC 51119 / DSM 12145 / JCM 21818 / CCUG 39354 / LMG 10337 / NBRC 100064 / NCIMB 13643)</name>
    <name type="common">Pedobacter saltans</name>
    <dbReference type="NCBI Taxonomy" id="762903"/>
    <lineage>
        <taxon>Bacteria</taxon>
        <taxon>Pseudomonadati</taxon>
        <taxon>Bacteroidota</taxon>
        <taxon>Sphingobacteriia</taxon>
        <taxon>Sphingobacteriales</taxon>
        <taxon>Sphingobacteriaceae</taxon>
        <taxon>Pseudopedobacter</taxon>
    </lineage>
</organism>
<dbReference type="AlphaFoldDB" id="F0S8C0"/>
<protein>
    <submittedName>
        <fullName evidence="1">Uncharacterized protein</fullName>
    </submittedName>
</protein>
<proteinExistence type="predicted"/>
<evidence type="ECO:0000313" key="1">
    <source>
        <dbReference type="EMBL" id="ADY53384.1"/>
    </source>
</evidence>
<dbReference type="KEGG" id="psn:Pedsa_2845"/>
<sequence>MKLKDIVDELLRERERSLSWLAQQVGKTFDGFRLSLIKESIKYTDLRRMAEVLEVPPSVLFISDIKYLKKKEDLKILEDQETSYTRLSADEEMQKEFIESLKNQIKDKNRIIELLSKKNS</sequence>
<reference evidence="1 2" key="1">
    <citation type="journal article" date="2011" name="Stand. Genomic Sci.">
        <title>Complete genome sequence of the gliding, heparinolytic Pedobacter saltans type strain (113).</title>
        <authorList>
            <person name="Liolios K."/>
            <person name="Sikorski J."/>
            <person name="Lu M."/>
            <person name="Nolan M."/>
            <person name="Lapidus A."/>
            <person name="Lucas S."/>
            <person name="Hammon N."/>
            <person name="Deshpande S."/>
            <person name="Cheng J.F."/>
            <person name="Tapia R."/>
            <person name="Han C."/>
            <person name="Goodwin L."/>
            <person name="Pitluck S."/>
            <person name="Huntemann M."/>
            <person name="Ivanova N."/>
            <person name="Pagani I."/>
            <person name="Mavromatis K."/>
            <person name="Ovchinikova G."/>
            <person name="Pati A."/>
            <person name="Chen A."/>
            <person name="Palaniappan K."/>
            <person name="Land M."/>
            <person name="Hauser L."/>
            <person name="Brambilla E.M."/>
            <person name="Kotsyurbenko O."/>
            <person name="Rohde M."/>
            <person name="Tindall B.J."/>
            <person name="Abt B."/>
            <person name="Goker M."/>
            <person name="Detter J.C."/>
            <person name="Woyke T."/>
            <person name="Bristow J."/>
            <person name="Eisen J.A."/>
            <person name="Markowitz V."/>
            <person name="Hugenholtz P."/>
            <person name="Klenk H.P."/>
            <person name="Kyrpides N.C."/>
        </authorList>
    </citation>
    <scope>NUCLEOTIDE SEQUENCE [LARGE SCALE GENOMIC DNA]</scope>
    <source>
        <strain evidence="2">ATCC 51119 / DSM 12145 / JCM 21818 / LMG 10337 / NBRC 100064 / NCIMB 13643</strain>
    </source>
</reference>
<gene>
    <name evidence="1" type="ordered locus">Pedsa_2845</name>
</gene>